<dbReference type="Pfam" id="PF25608">
    <property type="entry name" value="NAL1_N"/>
    <property type="match status" value="1"/>
</dbReference>
<sequence>MSKDFKCCKCTKEEKICYICDCEYEYFLNKANIVGIGLGYKIQKEILTSETCIAVFVSKKISDNELNPEDLVPPVYNGIKTDIVETGVFNTMQLSKRIRPVVGGCSIGPITSKYYGTMGCLVTNGRENFILSNNHVLADLNNIKLGTPIVQPAIAHGGDPEKDQIAVLSKFIPLKSIKGTKRPENYVDAAIAKVINNNDVSSDIKFVGKPKGVRGHRLGQLVKKVGASTELTAGIIKYINVAMIIDESKKQFLMKKQIVTNSMSKSGDSGSILLNDNNYALGLLMASNNDYTIFNPIKRVLAALDVSIVSV</sequence>
<organism evidence="3 4">
    <name type="scientific">Clostridium botulinum C/D str. DC5</name>
    <dbReference type="NCBI Taxonomy" id="1443128"/>
    <lineage>
        <taxon>Bacteria</taxon>
        <taxon>Bacillati</taxon>
        <taxon>Bacillota</taxon>
        <taxon>Clostridia</taxon>
        <taxon>Eubacteriales</taxon>
        <taxon>Clostridiaceae</taxon>
        <taxon>Clostridium</taxon>
    </lineage>
</organism>
<proteinExistence type="predicted"/>
<comment type="caution">
    <text evidence="3">The sequence shown here is derived from an EMBL/GenBank/DDBJ whole genome shotgun (WGS) entry which is preliminary data.</text>
</comment>
<dbReference type="InterPro" id="IPR043504">
    <property type="entry name" value="Peptidase_S1_PA_chymotrypsin"/>
</dbReference>
<dbReference type="EMBL" id="JDRY01000037">
    <property type="protein sequence ID" value="KGM99316.1"/>
    <property type="molecule type" value="Genomic_DNA"/>
</dbReference>
<dbReference type="InterPro" id="IPR057905">
    <property type="entry name" value="Nal1_N"/>
</dbReference>
<dbReference type="GO" id="GO:0004252">
    <property type="term" value="F:serine-type endopeptidase activity"/>
    <property type="evidence" value="ECO:0007669"/>
    <property type="project" value="InterPro"/>
</dbReference>
<dbReference type="SUPFAM" id="SSF50494">
    <property type="entry name" value="Trypsin-like serine proteases"/>
    <property type="match status" value="1"/>
</dbReference>
<dbReference type="Gene3D" id="2.40.10.10">
    <property type="entry name" value="Trypsin-like serine proteases"/>
    <property type="match status" value="2"/>
</dbReference>
<feature type="domain" description="Nal1 N-terminal" evidence="2">
    <location>
        <begin position="32"/>
        <end position="79"/>
    </location>
</feature>
<dbReference type="GO" id="GO:0006508">
    <property type="term" value="P:proteolysis"/>
    <property type="evidence" value="ECO:0007669"/>
    <property type="project" value="InterPro"/>
</dbReference>
<dbReference type="AlphaFoldDB" id="A0A0A0IGE8"/>
<protein>
    <submittedName>
        <fullName evidence="3">Uncharacterized protein</fullName>
    </submittedName>
</protein>
<evidence type="ECO:0000313" key="3">
    <source>
        <dbReference type="EMBL" id="KGM99316.1"/>
    </source>
</evidence>
<name>A0A0A0IGE8_CLOBO</name>
<reference evidence="3 4" key="1">
    <citation type="submission" date="2014-01" db="EMBL/GenBank/DDBJ databases">
        <title>Plasmidome dynamics in the species complex Clostridium novyi sensu lato converts strains of independent lineages into distinctly different pathogens.</title>
        <authorList>
            <person name="Skarin H."/>
            <person name="Segerman B."/>
        </authorList>
    </citation>
    <scope>NUCLEOTIDE SEQUENCE [LARGE SCALE GENOMIC DNA]</scope>
    <source>
        <strain evidence="3 4">DC5</strain>
    </source>
</reference>
<dbReference type="InterPro" id="IPR009003">
    <property type="entry name" value="Peptidase_S1_PA"/>
</dbReference>
<dbReference type="Pfam" id="PF00089">
    <property type="entry name" value="Trypsin"/>
    <property type="match status" value="1"/>
</dbReference>
<dbReference type="InterPro" id="IPR001254">
    <property type="entry name" value="Trypsin_dom"/>
</dbReference>
<evidence type="ECO:0000259" key="1">
    <source>
        <dbReference type="Pfam" id="PF00089"/>
    </source>
</evidence>
<gene>
    <name evidence="3" type="ORF">Z955_08250</name>
</gene>
<accession>A0A0A0IGE8</accession>
<evidence type="ECO:0000259" key="2">
    <source>
        <dbReference type="Pfam" id="PF25608"/>
    </source>
</evidence>
<evidence type="ECO:0000313" key="4">
    <source>
        <dbReference type="Proteomes" id="UP000030014"/>
    </source>
</evidence>
<feature type="domain" description="Peptidase S1" evidence="1">
    <location>
        <begin position="117"/>
        <end position="296"/>
    </location>
</feature>
<dbReference type="Proteomes" id="UP000030014">
    <property type="component" value="Unassembled WGS sequence"/>
</dbReference>